<dbReference type="RefSeq" id="WP_148813629.1">
    <property type="nucleotide sequence ID" value="NZ_CP043046.1"/>
</dbReference>
<keyword evidence="8" id="KW-1185">Reference proteome</keyword>
<dbReference type="InterPro" id="IPR017871">
    <property type="entry name" value="ABC_transporter-like_CS"/>
</dbReference>
<dbReference type="GO" id="GO:0016887">
    <property type="term" value="F:ATP hydrolysis activity"/>
    <property type="evidence" value="ECO:0007669"/>
    <property type="project" value="InterPro"/>
</dbReference>
<dbReference type="SUPFAM" id="SSF52540">
    <property type="entry name" value="P-loop containing nucleoside triphosphate hydrolases"/>
    <property type="match status" value="1"/>
</dbReference>
<dbReference type="SMART" id="SM00382">
    <property type="entry name" value="AAA"/>
    <property type="match status" value="1"/>
</dbReference>
<organism evidence="7 8">
    <name type="scientific">Pigmentiphaga aceris</name>
    <dbReference type="NCBI Taxonomy" id="1940612"/>
    <lineage>
        <taxon>Bacteria</taxon>
        <taxon>Pseudomonadati</taxon>
        <taxon>Pseudomonadota</taxon>
        <taxon>Betaproteobacteria</taxon>
        <taxon>Burkholderiales</taxon>
        <taxon>Alcaligenaceae</taxon>
        <taxon>Pigmentiphaga</taxon>
    </lineage>
</organism>
<dbReference type="PANTHER" id="PTHR42788:SF13">
    <property type="entry name" value="ALIPHATIC SULFONATES IMPORT ATP-BINDING PROTEIN SSUB"/>
    <property type="match status" value="1"/>
</dbReference>
<dbReference type="PANTHER" id="PTHR42788">
    <property type="entry name" value="TAURINE IMPORT ATP-BINDING PROTEIN-RELATED"/>
    <property type="match status" value="1"/>
</dbReference>
<dbReference type="InterPro" id="IPR003593">
    <property type="entry name" value="AAA+_ATPase"/>
</dbReference>
<proteinExistence type="inferred from homology"/>
<protein>
    <submittedName>
        <fullName evidence="7">ABC transporter ATP-binding protein</fullName>
    </submittedName>
</protein>
<dbReference type="Pfam" id="PF00005">
    <property type="entry name" value="ABC_tran"/>
    <property type="match status" value="1"/>
</dbReference>
<evidence type="ECO:0000256" key="2">
    <source>
        <dbReference type="ARBA" id="ARBA00022448"/>
    </source>
</evidence>
<dbReference type="InterPro" id="IPR027417">
    <property type="entry name" value="P-loop_NTPase"/>
</dbReference>
<dbReference type="PROSITE" id="PS00211">
    <property type="entry name" value="ABC_TRANSPORTER_1"/>
    <property type="match status" value="1"/>
</dbReference>
<gene>
    <name evidence="7" type="ORF">FXN63_05900</name>
</gene>
<dbReference type="KEGG" id="pacr:FXN63_05900"/>
<evidence type="ECO:0000313" key="8">
    <source>
        <dbReference type="Proteomes" id="UP000325161"/>
    </source>
</evidence>
<keyword evidence="3" id="KW-0472">Membrane</keyword>
<dbReference type="InterPro" id="IPR003439">
    <property type="entry name" value="ABC_transporter-like_ATP-bd"/>
</dbReference>
<dbReference type="PROSITE" id="PS50893">
    <property type="entry name" value="ABC_TRANSPORTER_2"/>
    <property type="match status" value="1"/>
</dbReference>
<dbReference type="InterPro" id="IPR050166">
    <property type="entry name" value="ABC_transporter_ATP-bind"/>
</dbReference>
<evidence type="ECO:0000256" key="3">
    <source>
        <dbReference type="ARBA" id="ARBA00022475"/>
    </source>
</evidence>
<evidence type="ECO:0000313" key="7">
    <source>
        <dbReference type="EMBL" id="QEI05425.1"/>
    </source>
</evidence>
<sequence>MSEPSKRKPLPVLSVRGLNKTFTVGGQTVEALRNVDLRIEKGEFVCLIGASGCGKSTLLRILAGFETATDGVVEMYGKPINGPSPERGMVFQDYGLFPWLTVAQNIAFGPRQRGMSAKQLHELSMHYTDMVGLGKFANYYPGQLSGGMKQRVAIARVLANDCDVLLMDEPFGALDALTRERLQQELLDIWARTGVTIIFVTHAVEEAVMLSDRVVVMTAGPGRIERDIALELPRPRDITGIEFNQVRRDITQYLSSHVAIKAAA</sequence>
<dbReference type="Proteomes" id="UP000325161">
    <property type="component" value="Chromosome"/>
</dbReference>
<dbReference type="CDD" id="cd03293">
    <property type="entry name" value="ABC_NrtD_SsuB_transporters"/>
    <property type="match status" value="1"/>
</dbReference>
<comment type="similarity">
    <text evidence="1">Belongs to the ABC transporter superfamily.</text>
</comment>
<accession>A0A5C0ATL9</accession>
<feature type="domain" description="ABC transporter" evidence="6">
    <location>
        <begin position="15"/>
        <end position="244"/>
    </location>
</feature>
<keyword evidence="4" id="KW-0547">Nucleotide-binding</keyword>
<evidence type="ECO:0000256" key="1">
    <source>
        <dbReference type="ARBA" id="ARBA00005417"/>
    </source>
</evidence>
<dbReference type="AlphaFoldDB" id="A0A5C0ATL9"/>
<dbReference type="Gene3D" id="3.40.50.300">
    <property type="entry name" value="P-loop containing nucleotide triphosphate hydrolases"/>
    <property type="match status" value="1"/>
</dbReference>
<reference evidence="7 8" key="1">
    <citation type="submission" date="2019-08" db="EMBL/GenBank/DDBJ databases">
        <title>Amphibian skin-associated Pigmentiphaga: genome sequence and occurrence across geography and hosts.</title>
        <authorList>
            <person name="Bletz M.C."/>
            <person name="Bunk B."/>
            <person name="Sproeer C."/>
            <person name="Biwer P."/>
            <person name="Reiter S."/>
            <person name="Rabemananjara F.C.E."/>
            <person name="Schulz S."/>
            <person name="Overmann J."/>
            <person name="Vences M."/>
        </authorList>
    </citation>
    <scope>NUCLEOTIDE SEQUENCE [LARGE SCALE GENOMIC DNA]</scope>
    <source>
        <strain evidence="7 8">Mada1488</strain>
    </source>
</reference>
<evidence type="ECO:0000256" key="4">
    <source>
        <dbReference type="ARBA" id="ARBA00022741"/>
    </source>
</evidence>
<name>A0A5C0ATL9_9BURK</name>
<dbReference type="OrthoDB" id="8683598at2"/>
<keyword evidence="3" id="KW-1003">Cell membrane</keyword>
<dbReference type="GO" id="GO:0005524">
    <property type="term" value="F:ATP binding"/>
    <property type="evidence" value="ECO:0007669"/>
    <property type="project" value="UniProtKB-KW"/>
</dbReference>
<keyword evidence="2" id="KW-0813">Transport</keyword>
<keyword evidence="5 7" id="KW-0067">ATP-binding</keyword>
<dbReference type="EMBL" id="CP043046">
    <property type="protein sequence ID" value="QEI05425.1"/>
    <property type="molecule type" value="Genomic_DNA"/>
</dbReference>
<evidence type="ECO:0000259" key="6">
    <source>
        <dbReference type="PROSITE" id="PS50893"/>
    </source>
</evidence>
<evidence type="ECO:0000256" key="5">
    <source>
        <dbReference type="ARBA" id="ARBA00022840"/>
    </source>
</evidence>